<reference evidence="1 2" key="1">
    <citation type="submission" date="2016-07" db="EMBL/GenBank/DDBJ databases">
        <title>Pervasive Adenine N6-methylation of Active Genes in Fungi.</title>
        <authorList>
            <consortium name="DOE Joint Genome Institute"/>
            <person name="Mondo S.J."/>
            <person name="Dannebaum R.O."/>
            <person name="Kuo R.C."/>
            <person name="Labutti K."/>
            <person name="Haridas S."/>
            <person name="Kuo A."/>
            <person name="Salamov A."/>
            <person name="Ahrendt S.R."/>
            <person name="Lipzen A."/>
            <person name="Sullivan W."/>
            <person name="Andreopoulos W.B."/>
            <person name="Clum A."/>
            <person name="Lindquist E."/>
            <person name="Daum C."/>
            <person name="Ramamoorthy G.K."/>
            <person name="Gryganskyi A."/>
            <person name="Culley D."/>
            <person name="Magnuson J.K."/>
            <person name="James T.Y."/>
            <person name="O'Malley M.A."/>
            <person name="Stajich J.E."/>
            <person name="Spatafora J.W."/>
            <person name="Visel A."/>
            <person name="Grigoriev I.V."/>
        </authorList>
    </citation>
    <scope>NUCLEOTIDE SEQUENCE [LARGE SCALE GENOMIC DNA]</scope>
    <source>
        <strain evidence="1 2">JEL800</strain>
    </source>
</reference>
<organism evidence="1 2">
    <name type="scientific">Rhizoclosmatium globosum</name>
    <dbReference type="NCBI Taxonomy" id="329046"/>
    <lineage>
        <taxon>Eukaryota</taxon>
        <taxon>Fungi</taxon>
        <taxon>Fungi incertae sedis</taxon>
        <taxon>Chytridiomycota</taxon>
        <taxon>Chytridiomycota incertae sedis</taxon>
        <taxon>Chytridiomycetes</taxon>
        <taxon>Chytridiales</taxon>
        <taxon>Chytriomycetaceae</taxon>
        <taxon>Rhizoclosmatium</taxon>
    </lineage>
</organism>
<evidence type="ECO:0000313" key="2">
    <source>
        <dbReference type="Proteomes" id="UP000193642"/>
    </source>
</evidence>
<dbReference type="Proteomes" id="UP000193642">
    <property type="component" value="Unassembled WGS sequence"/>
</dbReference>
<protein>
    <submittedName>
        <fullName evidence="1">Uncharacterized protein</fullName>
    </submittedName>
</protein>
<name>A0A1Y2CSZ2_9FUNG</name>
<dbReference type="OrthoDB" id="2113943at2759"/>
<gene>
    <name evidence="1" type="ORF">BCR33DRAFT_713794</name>
</gene>
<dbReference type="AlphaFoldDB" id="A0A1Y2CSZ2"/>
<keyword evidence="2" id="KW-1185">Reference proteome</keyword>
<accession>A0A1Y2CSZ2</accession>
<comment type="caution">
    <text evidence="1">The sequence shown here is derived from an EMBL/GenBank/DDBJ whole genome shotgun (WGS) entry which is preliminary data.</text>
</comment>
<proteinExistence type="predicted"/>
<sequence>MNRTLSPGGCLNIAYGVIDPSAGPMSFTIATTPQVLQPPRNGNGSAIPLDYRVSDAFTLLHIWTTEPVFTSTKSLLSTPCSIPYYNSTYDAVLSPVVEPDSFPQTLVIQSDSTYIYSAEFTYITGCPFPSGNKPLNYYVQVWGQSHTKKENGAWKILPQPGLSFSAEGLTIDVNNMGVGNVTKAATDKSRVGKAEACPGTKDTKAAGTASASGALQTVLSGASLVALSLIL</sequence>
<dbReference type="EMBL" id="MCGO01000009">
    <property type="protein sequence ID" value="ORY49485.1"/>
    <property type="molecule type" value="Genomic_DNA"/>
</dbReference>
<evidence type="ECO:0000313" key="1">
    <source>
        <dbReference type="EMBL" id="ORY49485.1"/>
    </source>
</evidence>